<evidence type="ECO:0000313" key="2">
    <source>
        <dbReference type="EMBL" id="BCS82589.1"/>
    </source>
</evidence>
<reference evidence="2 3" key="1">
    <citation type="submission" date="2021-02" db="EMBL/GenBank/DDBJ databases">
        <title>Cotonvirus japonicus, which uses Golgi apparatus of host cells for its virion factory, phylogenetically links tailed tupanvirus and icosahedral mimivirus.</title>
        <authorList>
            <person name="Takahashi H."/>
            <person name="Fukaya S."/>
            <person name="Song C."/>
            <person name="Murata K."/>
            <person name="Takemura M."/>
        </authorList>
    </citation>
    <scope>NUCLEOTIDE SEQUENCE [LARGE SCALE GENOMIC DNA]</scope>
</reference>
<dbReference type="RefSeq" id="YP_010841197.1">
    <property type="nucleotide sequence ID" value="NC_079139.1"/>
</dbReference>
<dbReference type="EMBL" id="AP024483">
    <property type="protein sequence ID" value="BCS82589.1"/>
    <property type="molecule type" value="Genomic_DNA"/>
</dbReference>
<name>A0ABM7NR02_9VIRU</name>
<comment type="similarity">
    <text evidence="1">Belongs to the mimivirus BTB/WD family.</text>
</comment>
<dbReference type="InterPro" id="IPR001680">
    <property type="entry name" value="WD40_rpt"/>
</dbReference>
<keyword evidence="3" id="KW-1185">Reference proteome</keyword>
<evidence type="ECO:0000256" key="1">
    <source>
        <dbReference type="ARBA" id="ARBA00006497"/>
    </source>
</evidence>
<dbReference type="InterPro" id="IPR015943">
    <property type="entry name" value="WD40/YVTN_repeat-like_dom_sf"/>
</dbReference>
<sequence length="512" mass="59787">MDNNESDICLTLLDNDDNQLVLILNRQILSKSCLYFEKLLTGNFSESLENKITIFVPNVVIVNDIITSFCGLNTTALQSYEPCLYDLEESQRDLQSHKTCSYDLEESRRDHQNWEYYLETCLCRDFLMLDCSMYLESILNTTVPDQQFDLLLNVMDIIKRDLLNLEDKLAARIKINKMVKYLIKKTPKNFDVNSIPKNIYNDIHASSFNNILLFDNDDIIIQNYTTGNNITLNCKLNGQYIFVSKTNQLILNNETITFIDIVTGEQIFYLKNSWNCCVYNTYHGKKYALDISLNHKYLVCGSTDYTIKLFDIEEKKIINTWYPHYNGVILKNSGITHILFTLDNKYIIVSGYKNSCETYLNKYDLEGNLIWSKQKLGDFWHYIDIICLNKKIVLLGLGPHNSWIEVINLETGNDIYCENKYNESDYICHMENNCIGIASDDIIYIYDIDTQQEITILGVHNRLNNLFYNKKNNHLISCCKNKMKIWDPKFGLIEEIFIDHQIISLLSDYSLN</sequence>
<dbReference type="Proteomes" id="UP001321479">
    <property type="component" value="Segment"/>
</dbReference>
<accession>A0ABM7NR02</accession>
<dbReference type="Gene3D" id="2.130.10.10">
    <property type="entry name" value="YVTN repeat-like/Quinoprotein amine dehydrogenase"/>
    <property type="match status" value="1"/>
</dbReference>
<dbReference type="GeneID" id="80557794"/>
<dbReference type="Pfam" id="PF00400">
    <property type="entry name" value="WD40"/>
    <property type="match status" value="1"/>
</dbReference>
<organism evidence="2 3">
    <name type="scientific">Cotonvirus japonicus</name>
    <dbReference type="NCBI Taxonomy" id="2811091"/>
    <lineage>
        <taxon>Viruses</taxon>
        <taxon>Varidnaviria</taxon>
        <taxon>Bamfordvirae</taxon>
        <taxon>Nucleocytoviricota</taxon>
        <taxon>Megaviricetes</taxon>
        <taxon>Imitervirales</taxon>
        <taxon>Mimiviridae</taxon>
        <taxon>Megamimivirinae</taxon>
        <taxon>Cotonvirus</taxon>
        <taxon>Cotonvirus japonicum</taxon>
    </lineage>
</organism>
<dbReference type="SMART" id="SM00320">
    <property type="entry name" value="WD40"/>
    <property type="match status" value="2"/>
</dbReference>
<dbReference type="SUPFAM" id="SSF50998">
    <property type="entry name" value="Quinoprotein alcohol dehydrogenase-like"/>
    <property type="match status" value="1"/>
</dbReference>
<protein>
    <submittedName>
        <fullName evidence="2">BTB/POZ domain-containing protein</fullName>
    </submittedName>
</protein>
<evidence type="ECO:0000313" key="3">
    <source>
        <dbReference type="Proteomes" id="UP001321479"/>
    </source>
</evidence>
<proteinExistence type="inferred from homology"/>
<dbReference type="InterPro" id="IPR011047">
    <property type="entry name" value="Quinoprotein_ADH-like_sf"/>
</dbReference>